<dbReference type="SUPFAM" id="SSF56112">
    <property type="entry name" value="Protein kinase-like (PK-like)"/>
    <property type="match status" value="1"/>
</dbReference>
<dbReference type="PANTHER" id="PTHR23257">
    <property type="entry name" value="SERINE-THREONINE PROTEIN KINASE"/>
    <property type="match status" value="1"/>
</dbReference>
<dbReference type="Pfam" id="PF00069">
    <property type="entry name" value="Pkinase"/>
    <property type="match status" value="1"/>
</dbReference>
<accession>A0A067Q049</accession>
<evidence type="ECO:0000259" key="1">
    <source>
        <dbReference type="PROSITE" id="PS50011"/>
    </source>
</evidence>
<dbReference type="PROSITE" id="PS50011">
    <property type="entry name" value="PROTEIN_KINASE_DOM"/>
    <property type="match status" value="1"/>
</dbReference>
<keyword evidence="3" id="KW-1185">Reference proteome</keyword>
<dbReference type="GO" id="GO:0004672">
    <property type="term" value="F:protein kinase activity"/>
    <property type="evidence" value="ECO:0007669"/>
    <property type="project" value="InterPro"/>
</dbReference>
<feature type="non-terminal residue" evidence="2">
    <location>
        <position position="1"/>
    </location>
</feature>
<dbReference type="HOGENOM" id="CLU_1149546_0_0_1"/>
<organism evidence="2 3">
    <name type="scientific">Jaapia argillacea MUCL 33604</name>
    <dbReference type="NCBI Taxonomy" id="933084"/>
    <lineage>
        <taxon>Eukaryota</taxon>
        <taxon>Fungi</taxon>
        <taxon>Dikarya</taxon>
        <taxon>Basidiomycota</taxon>
        <taxon>Agaricomycotina</taxon>
        <taxon>Agaricomycetes</taxon>
        <taxon>Agaricomycetidae</taxon>
        <taxon>Jaapiales</taxon>
        <taxon>Jaapiaceae</taxon>
        <taxon>Jaapia</taxon>
    </lineage>
</organism>
<dbReference type="OrthoDB" id="3174635at2759"/>
<evidence type="ECO:0000313" key="3">
    <source>
        <dbReference type="Proteomes" id="UP000027265"/>
    </source>
</evidence>
<reference evidence="3" key="1">
    <citation type="journal article" date="2014" name="Proc. Natl. Acad. Sci. U.S.A.">
        <title>Extensive sampling of basidiomycete genomes demonstrates inadequacy of the white-rot/brown-rot paradigm for wood decay fungi.</title>
        <authorList>
            <person name="Riley R."/>
            <person name="Salamov A.A."/>
            <person name="Brown D.W."/>
            <person name="Nagy L.G."/>
            <person name="Floudas D."/>
            <person name="Held B.W."/>
            <person name="Levasseur A."/>
            <person name="Lombard V."/>
            <person name="Morin E."/>
            <person name="Otillar R."/>
            <person name="Lindquist E.A."/>
            <person name="Sun H."/>
            <person name="LaButti K.M."/>
            <person name="Schmutz J."/>
            <person name="Jabbour D."/>
            <person name="Luo H."/>
            <person name="Baker S.E."/>
            <person name="Pisabarro A.G."/>
            <person name="Walton J.D."/>
            <person name="Blanchette R.A."/>
            <person name="Henrissat B."/>
            <person name="Martin F."/>
            <person name="Cullen D."/>
            <person name="Hibbett D.S."/>
            <person name="Grigoriev I.V."/>
        </authorList>
    </citation>
    <scope>NUCLEOTIDE SEQUENCE [LARGE SCALE GENOMIC DNA]</scope>
    <source>
        <strain evidence="3">MUCL 33604</strain>
    </source>
</reference>
<dbReference type="AlphaFoldDB" id="A0A067Q049"/>
<dbReference type="PIRSF" id="PIRSF000654">
    <property type="entry name" value="Integrin-linked_kinase"/>
    <property type="match status" value="1"/>
</dbReference>
<gene>
    <name evidence="2" type="ORF">JAAARDRAFT_126279</name>
</gene>
<protein>
    <recommendedName>
        <fullName evidence="1">Protein kinase domain-containing protein</fullName>
    </recommendedName>
</protein>
<evidence type="ECO:0000313" key="2">
    <source>
        <dbReference type="EMBL" id="KDQ60359.1"/>
    </source>
</evidence>
<dbReference type="Proteomes" id="UP000027265">
    <property type="component" value="Unassembled WGS sequence"/>
</dbReference>
<proteinExistence type="predicted"/>
<dbReference type="Gene3D" id="1.10.510.10">
    <property type="entry name" value="Transferase(Phosphotransferase) domain 1"/>
    <property type="match status" value="1"/>
</dbReference>
<dbReference type="InParanoid" id="A0A067Q049"/>
<dbReference type="InterPro" id="IPR050167">
    <property type="entry name" value="Ser_Thr_protein_kinase"/>
</dbReference>
<dbReference type="GO" id="GO:0005524">
    <property type="term" value="F:ATP binding"/>
    <property type="evidence" value="ECO:0007669"/>
    <property type="project" value="InterPro"/>
</dbReference>
<dbReference type="InterPro" id="IPR011009">
    <property type="entry name" value="Kinase-like_dom_sf"/>
</dbReference>
<dbReference type="EMBL" id="KL197714">
    <property type="protein sequence ID" value="KDQ60359.1"/>
    <property type="molecule type" value="Genomic_DNA"/>
</dbReference>
<feature type="domain" description="Protein kinase" evidence="1">
    <location>
        <begin position="1"/>
        <end position="242"/>
    </location>
</feature>
<dbReference type="STRING" id="933084.A0A067Q049"/>
<dbReference type="InterPro" id="IPR000719">
    <property type="entry name" value="Prot_kinase_dom"/>
</dbReference>
<name>A0A067Q049_9AGAM</name>
<sequence>LVSPFMENGTVMEHLERNPSSEVNRFKMITGIAYGMQYLHSRNFIHGNLQGSNVLLTSTSPPRPVLSGFGLTKLKHDTLSRSTDQAFISRVLHSPAAVGERRWMAPERLGLGKVSRAVDVWSFGCTVHEILTGRPPFDDLDPATIRKHILGARNTPISTHLPVPPHLLSLSKGQVPSPPSSQIDDDAEPLTTWPTDVGFPAFEGAPQPPLIFHPYYSTGIRRLVEGCWSHEPASRPNFDAIT</sequence>